<keyword evidence="4" id="KW-0411">Iron-sulfur</keyword>
<organism evidence="6">
    <name type="scientific">marine metagenome</name>
    <dbReference type="NCBI Taxonomy" id="408172"/>
    <lineage>
        <taxon>unclassified sequences</taxon>
        <taxon>metagenomes</taxon>
        <taxon>ecological metagenomes</taxon>
    </lineage>
</organism>
<dbReference type="PANTHER" id="PTHR43578">
    <property type="entry name" value="NADH-QUINONE OXIDOREDUCTASE SUBUNIT F"/>
    <property type="match status" value="1"/>
</dbReference>
<keyword evidence="1" id="KW-0004">4Fe-4S</keyword>
<reference evidence="6" key="1">
    <citation type="submission" date="2018-05" db="EMBL/GenBank/DDBJ databases">
        <authorList>
            <person name="Lanie J.A."/>
            <person name="Ng W.-L."/>
            <person name="Kazmierczak K.M."/>
            <person name="Andrzejewski T.M."/>
            <person name="Davidsen T.M."/>
            <person name="Wayne K.J."/>
            <person name="Tettelin H."/>
            <person name="Glass J.I."/>
            <person name="Rusch D."/>
            <person name="Podicherti R."/>
            <person name="Tsui H.-C.T."/>
            <person name="Winkler M.E."/>
        </authorList>
    </citation>
    <scope>NUCLEOTIDE SEQUENCE</scope>
</reference>
<dbReference type="Pfam" id="PF01257">
    <property type="entry name" value="2Fe-2S_thioredx"/>
    <property type="match status" value="1"/>
</dbReference>
<protein>
    <recommendedName>
        <fullName evidence="5">NADH-ubiquinone oxidoreductase 51kDa subunit FMN-binding domain-containing protein</fullName>
    </recommendedName>
</protein>
<dbReference type="AlphaFoldDB" id="A0A382IL03"/>
<dbReference type="InterPro" id="IPR011538">
    <property type="entry name" value="Nuo51_FMN-bd"/>
</dbReference>
<sequence length="357" mass="40235">MSKNFPPEKSSLLQALHLIQKTQGFVSDADMLLLSKYLRVAKSEIYGAITSYPEIKTQIENDLKRCDGISCVINTKNFDTKLKTTDCKFKCFNAPVGYQNHKYYSLKNPTPSPLISDQTPIINSNSILNKNIVLEAIDEIKNTKFESYNKIYNFKAIKTTLSHPSEKIIDIIEDSKLRGRGGAYFPAATKWKMASSFKSMQKYLIVNCEEGEPGVFKDRFIMENMPYRLIEGALIAAYASKSNYLTFYINGEAEKSFETIKKALQNMENNGIIKPDKTILNSSFKLNIKLESGAGGYVCGEETTLINTMEGDRREPRLKPPFPTEKGVFGLPTVINNAETLCNLPFILNNSPSEFKK</sequence>
<dbReference type="SUPFAM" id="SSF142019">
    <property type="entry name" value="Nqo1 FMN-binding domain-like"/>
    <property type="match status" value="1"/>
</dbReference>
<keyword evidence="3" id="KW-0408">Iron</keyword>
<feature type="non-terminal residue" evidence="6">
    <location>
        <position position="357"/>
    </location>
</feature>
<dbReference type="InterPro" id="IPR036249">
    <property type="entry name" value="Thioredoxin-like_sf"/>
</dbReference>
<dbReference type="PANTHER" id="PTHR43578:SF3">
    <property type="entry name" value="NADH-QUINONE OXIDOREDUCTASE SUBUNIT F"/>
    <property type="match status" value="1"/>
</dbReference>
<evidence type="ECO:0000256" key="3">
    <source>
        <dbReference type="ARBA" id="ARBA00023004"/>
    </source>
</evidence>
<dbReference type="EMBL" id="UINC01067871">
    <property type="protein sequence ID" value="SVB99969.1"/>
    <property type="molecule type" value="Genomic_DNA"/>
</dbReference>
<dbReference type="Gene3D" id="1.10.10.1590">
    <property type="entry name" value="NADH-quinone oxidoreductase subunit E"/>
    <property type="match status" value="1"/>
</dbReference>
<dbReference type="Gene3D" id="3.40.50.11540">
    <property type="entry name" value="NADH-ubiquinone oxidoreductase 51kDa subunit"/>
    <property type="match status" value="1"/>
</dbReference>
<evidence type="ECO:0000256" key="4">
    <source>
        <dbReference type="ARBA" id="ARBA00023014"/>
    </source>
</evidence>
<dbReference type="SUPFAM" id="SSF52833">
    <property type="entry name" value="Thioredoxin-like"/>
    <property type="match status" value="1"/>
</dbReference>
<evidence type="ECO:0000313" key="6">
    <source>
        <dbReference type="EMBL" id="SVB99969.1"/>
    </source>
</evidence>
<dbReference type="InterPro" id="IPR037225">
    <property type="entry name" value="Nuo51_FMN-bd_sf"/>
</dbReference>
<evidence type="ECO:0000256" key="1">
    <source>
        <dbReference type="ARBA" id="ARBA00022485"/>
    </source>
</evidence>
<name>A0A382IL03_9ZZZZ</name>
<evidence type="ECO:0000256" key="2">
    <source>
        <dbReference type="ARBA" id="ARBA00022723"/>
    </source>
</evidence>
<dbReference type="GO" id="GO:0051539">
    <property type="term" value="F:4 iron, 4 sulfur cluster binding"/>
    <property type="evidence" value="ECO:0007669"/>
    <property type="project" value="UniProtKB-KW"/>
</dbReference>
<accession>A0A382IL03</accession>
<feature type="domain" description="NADH-ubiquinone oxidoreductase 51kDa subunit FMN-binding" evidence="5">
    <location>
        <begin position="172"/>
        <end position="345"/>
    </location>
</feature>
<dbReference type="GO" id="GO:0046872">
    <property type="term" value="F:metal ion binding"/>
    <property type="evidence" value="ECO:0007669"/>
    <property type="project" value="UniProtKB-KW"/>
</dbReference>
<gene>
    <name evidence="6" type="ORF">METZ01_LOCUS252823</name>
</gene>
<keyword evidence="2" id="KW-0479">Metal-binding</keyword>
<proteinExistence type="predicted"/>
<dbReference type="InterPro" id="IPR041921">
    <property type="entry name" value="NuoE_N"/>
</dbReference>
<evidence type="ECO:0000259" key="5">
    <source>
        <dbReference type="Pfam" id="PF01512"/>
    </source>
</evidence>
<dbReference type="Pfam" id="PF01512">
    <property type="entry name" value="Complex1_51K"/>
    <property type="match status" value="1"/>
</dbReference>